<feature type="chain" id="PRO_5027090485" evidence="1">
    <location>
        <begin position="21"/>
        <end position="128"/>
    </location>
</feature>
<evidence type="ECO:0000256" key="1">
    <source>
        <dbReference type="SAM" id="SignalP"/>
    </source>
</evidence>
<dbReference type="EMBL" id="GHWJ01009881">
    <property type="protein sequence ID" value="NOV42618.1"/>
    <property type="molecule type" value="Transcribed_RNA"/>
</dbReference>
<accession>A0A6M2DBN5</accession>
<evidence type="ECO:0000313" key="2">
    <source>
        <dbReference type="EMBL" id="NOV42618.1"/>
    </source>
</evidence>
<feature type="signal peptide" evidence="1">
    <location>
        <begin position="1"/>
        <end position="20"/>
    </location>
</feature>
<proteinExistence type="predicted"/>
<keyword evidence="1" id="KW-0732">Signal</keyword>
<sequence>MRRSLAVFYLICCTVFSASSHKLDKIDESAIESQPRHVAVVTSDSDDLPHAISRKQQETAQWLKQLQDEGEEYFIGDIFNAIKKMGDGMKKVVEHTGGNLVDSLEKFNKALKEHMASIVSQNKSSSLK</sequence>
<reference evidence="2" key="1">
    <citation type="submission" date="2019-09" db="EMBL/GenBank/DDBJ databases">
        <title>Organ-specific transcriptomic study of the physiology of the cattle tick, Rhipicephalus microplus.</title>
        <authorList>
            <person name="Tirloni L."/>
            <person name="Braz G."/>
            <person name="Gandara A.C.P."/>
            <person name="Sabadin G.A."/>
            <person name="da Silva R.M."/>
            <person name="Guizzo M.G."/>
            <person name="Machado J.A."/>
            <person name="Costa E.P."/>
            <person name="Gomes H.F."/>
            <person name="Moraes J."/>
            <person name="Mota M.B.S."/>
            <person name="Mesquita R.D."/>
            <person name="Alvarenga P.H."/>
            <person name="Alves F."/>
            <person name="Seixas A."/>
            <person name="da Fonseca R.N."/>
            <person name="Fogaca A."/>
            <person name="Logullo C."/>
            <person name="Tanaka A."/>
            <person name="Daffre S."/>
            <person name="Termignoni C."/>
            <person name="Vaz I.S.Jr."/>
            <person name="Oliveira P.L."/>
            <person name="Ribeiro J.M."/>
        </authorList>
    </citation>
    <scope>NUCLEOTIDE SEQUENCE</scope>
    <source>
        <strain evidence="2">Porto Alegre</strain>
    </source>
</reference>
<name>A0A6M2DBN5_RHIMP</name>
<dbReference type="AlphaFoldDB" id="A0A6M2DBN5"/>
<organism evidence="2">
    <name type="scientific">Rhipicephalus microplus</name>
    <name type="common">Cattle tick</name>
    <name type="synonym">Boophilus microplus</name>
    <dbReference type="NCBI Taxonomy" id="6941"/>
    <lineage>
        <taxon>Eukaryota</taxon>
        <taxon>Metazoa</taxon>
        <taxon>Ecdysozoa</taxon>
        <taxon>Arthropoda</taxon>
        <taxon>Chelicerata</taxon>
        <taxon>Arachnida</taxon>
        <taxon>Acari</taxon>
        <taxon>Parasitiformes</taxon>
        <taxon>Ixodida</taxon>
        <taxon>Ixodoidea</taxon>
        <taxon>Ixodidae</taxon>
        <taxon>Rhipicephalinae</taxon>
        <taxon>Rhipicephalus</taxon>
        <taxon>Boophilus</taxon>
    </lineage>
</organism>
<dbReference type="VEuPathDB" id="VectorBase:LOC119178359"/>
<protein>
    <submittedName>
        <fullName evidence="2">Putative secreted protein midgut overexpressed</fullName>
    </submittedName>
</protein>